<dbReference type="AlphaFoldDB" id="A0A4Q7LC10"/>
<keyword evidence="2" id="KW-1003">Cell membrane</keyword>
<feature type="transmembrane region" description="Helical" evidence="6">
    <location>
        <begin position="231"/>
        <end position="251"/>
    </location>
</feature>
<evidence type="ECO:0000256" key="6">
    <source>
        <dbReference type="SAM" id="Phobius"/>
    </source>
</evidence>
<evidence type="ECO:0000256" key="2">
    <source>
        <dbReference type="ARBA" id="ARBA00022475"/>
    </source>
</evidence>
<feature type="transmembrane region" description="Helical" evidence="6">
    <location>
        <begin position="626"/>
        <end position="645"/>
    </location>
</feature>
<dbReference type="InterPro" id="IPR050545">
    <property type="entry name" value="Mycobact_MmpL"/>
</dbReference>
<gene>
    <name evidence="8" type="ORF">EV685_3090</name>
</gene>
<feature type="transmembrane region" description="Helical" evidence="6">
    <location>
        <begin position="740"/>
        <end position="759"/>
    </location>
</feature>
<accession>A0A4Q7LC10</accession>
<evidence type="ECO:0000256" key="5">
    <source>
        <dbReference type="ARBA" id="ARBA00023136"/>
    </source>
</evidence>
<comment type="caution">
    <text evidence="8">The sequence shown here is derived from an EMBL/GenBank/DDBJ whole genome shotgun (WGS) entry which is preliminary data.</text>
</comment>
<feature type="transmembrane region" description="Helical" evidence="6">
    <location>
        <begin position="282"/>
        <end position="303"/>
    </location>
</feature>
<feature type="transmembrane region" description="Helical" evidence="6">
    <location>
        <begin position="258"/>
        <end position="276"/>
    </location>
</feature>
<feature type="transmembrane region" description="Helical" evidence="6">
    <location>
        <begin position="657"/>
        <end position="676"/>
    </location>
</feature>
<dbReference type="SUPFAM" id="SSF82866">
    <property type="entry name" value="Multidrug efflux transporter AcrB transmembrane domain"/>
    <property type="match status" value="2"/>
</dbReference>
<dbReference type="Gene3D" id="1.20.1640.10">
    <property type="entry name" value="Multidrug efflux transporter AcrB transmembrane domain"/>
    <property type="match status" value="2"/>
</dbReference>
<dbReference type="PANTHER" id="PTHR33406">
    <property type="entry name" value="MEMBRANE PROTEIN MJ1562-RELATED"/>
    <property type="match status" value="1"/>
</dbReference>
<keyword evidence="3 6" id="KW-0812">Transmembrane</keyword>
<sequence>MALCAVVIARTPFVADLSAFLPASADARQQVLIDQVRSGAPARTLMMGITGGDAAQRAAASKALAAALRNSGLFEQVSNGENDAWADIGRWVFERRYTLSPAITPERFQADGLREAIDETLSLLGTPAGALVKPILERDPTGETRRIAEALIPAGAPRTQDGVWIGRSEPRAVLMASTRAPGADLDAMQRAIDRIRADFAPLAAQGLALQLTGAPVFAVDSRAGIEREVHLLAAAGTVLMSALLLVAFASLAALGTALLPVASGVAAGIAAVGLVFGNVHGVTLGFGSTLIGEAVDYAIYYLIQARGHGGHGDGWRHWLRENWPTVRLGLLTSVCGFAALLFSGFPGLQQLGVFSIAGLLAAVATTRWLMPVLMPDGARGLGLRRQLGRGARRLFGWLPRTRAIWLALGIFAVVAMVARGGIWGTELASLSPINPALLALDASLRADLGADDGGALVAVQAADAEAVLQRAEAVGTRLDRLVDANVLAGYSSVARFLPSLATQQQRRAALPAPDALKQALDAASVDSPLPAARLQPFADAVEQARQQADDTPAQAAAGALAPLVNALLLQGPDGRWTALMPLTPADPAKGVDANRVRAALAGLDGVEMIDIGVELKRVYQRYLGEAQAQALIGAGVVIGLIALSLRSPRRFVAVCQPLLLAVLLTMGACAAIGVPLGILHLIGLLLVVAVGSNYALFFDLLREQPQPDDDTLASLALANLTLVLSFALLAFSAIPALSAMGRVVAPGALLALLLSAAFAPRPADRSA</sequence>
<comment type="subcellular location">
    <subcellularLocation>
        <location evidence="1">Cell membrane</location>
        <topology evidence="1">Multi-pass membrane protein</topology>
    </subcellularLocation>
</comment>
<feature type="transmembrane region" description="Helical" evidence="6">
    <location>
        <begin position="713"/>
        <end position="734"/>
    </location>
</feature>
<keyword evidence="4 6" id="KW-1133">Transmembrane helix</keyword>
<dbReference type="Pfam" id="PF03176">
    <property type="entry name" value="MMPL"/>
    <property type="match status" value="1"/>
</dbReference>
<dbReference type="Proteomes" id="UP000293433">
    <property type="component" value="Unassembled WGS sequence"/>
</dbReference>
<evidence type="ECO:0000259" key="7">
    <source>
        <dbReference type="Pfam" id="PF03176"/>
    </source>
</evidence>
<keyword evidence="5 6" id="KW-0472">Membrane</keyword>
<organism evidence="8 9">
    <name type="scientific">Sphaerotilus mobilis</name>
    <dbReference type="NCBI Taxonomy" id="47994"/>
    <lineage>
        <taxon>Bacteria</taxon>
        <taxon>Pseudomonadati</taxon>
        <taxon>Pseudomonadota</taxon>
        <taxon>Betaproteobacteria</taxon>
        <taxon>Burkholderiales</taxon>
        <taxon>Sphaerotilaceae</taxon>
        <taxon>Sphaerotilus</taxon>
    </lineage>
</organism>
<dbReference type="GO" id="GO:0005886">
    <property type="term" value="C:plasma membrane"/>
    <property type="evidence" value="ECO:0007669"/>
    <property type="project" value="UniProtKB-SubCell"/>
</dbReference>
<protein>
    <submittedName>
        <fullName evidence="8">Putative exporter</fullName>
    </submittedName>
</protein>
<feature type="transmembrane region" description="Helical" evidence="6">
    <location>
        <begin position="324"/>
        <end position="345"/>
    </location>
</feature>
<dbReference type="InterPro" id="IPR004869">
    <property type="entry name" value="MMPL_dom"/>
</dbReference>
<dbReference type="EMBL" id="SGWV01000011">
    <property type="protein sequence ID" value="RZS51906.1"/>
    <property type="molecule type" value="Genomic_DNA"/>
</dbReference>
<keyword evidence="9" id="KW-1185">Reference proteome</keyword>
<proteinExistence type="predicted"/>
<feature type="transmembrane region" description="Helical" evidence="6">
    <location>
        <begin position="351"/>
        <end position="370"/>
    </location>
</feature>
<evidence type="ECO:0000313" key="9">
    <source>
        <dbReference type="Proteomes" id="UP000293433"/>
    </source>
</evidence>
<name>A0A4Q7LC10_9BURK</name>
<feature type="domain" description="Membrane transport protein MMPL" evidence="7">
    <location>
        <begin position="179"/>
        <end position="380"/>
    </location>
</feature>
<reference evidence="8 9" key="1">
    <citation type="submission" date="2019-02" db="EMBL/GenBank/DDBJ databases">
        <title>Genomic Encyclopedia of Type Strains, Phase IV (KMG-IV): sequencing the most valuable type-strain genomes for metagenomic binning, comparative biology and taxonomic classification.</title>
        <authorList>
            <person name="Goeker M."/>
        </authorList>
    </citation>
    <scope>NUCLEOTIDE SEQUENCE [LARGE SCALE GENOMIC DNA]</scope>
    <source>
        <strain evidence="8 9">DSM 10617</strain>
    </source>
</reference>
<dbReference type="OrthoDB" id="9780358at2"/>
<evidence type="ECO:0000313" key="8">
    <source>
        <dbReference type="EMBL" id="RZS51906.1"/>
    </source>
</evidence>
<dbReference type="PANTHER" id="PTHR33406:SF13">
    <property type="entry name" value="MEMBRANE PROTEIN YDFJ"/>
    <property type="match status" value="1"/>
</dbReference>
<feature type="transmembrane region" description="Helical" evidence="6">
    <location>
        <begin position="682"/>
        <end position="701"/>
    </location>
</feature>
<evidence type="ECO:0000256" key="1">
    <source>
        <dbReference type="ARBA" id="ARBA00004651"/>
    </source>
</evidence>
<evidence type="ECO:0000256" key="4">
    <source>
        <dbReference type="ARBA" id="ARBA00022989"/>
    </source>
</evidence>
<evidence type="ECO:0000256" key="3">
    <source>
        <dbReference type="ARBA" id="ARBA00022692"/>
    </source>
</evidence>